<dbReference type="InterPro" id="IPR010998">
    <property type="entry name" value="Integrase_recombinase_N"/>
</dbReference>
<dbReference type="SUPFAM" id="SSF56349">
    <property type="entry name" value="DNA breaking-rejoining enzymes"/>
    <property type="match status" value="1"/>
</dbReference>
<keyword evidence="3 5" id="KW-0238">DNA-binding</keyword>
<keyword evidence="1" id="KW-0159">Chromosome partition</keyword>
<dbReference type="OrthoDB" id="5513193at2"/>
<dbReference type="InterPro" id="IPR044068">
    <property type="entry name" value="CB"/>
</dbReference>
<dbReference type="PROSITE" id="PS51900">
    <property type="entry name" value="CB"/>
    <property type="match status" value="1"/>
</dbReference>
<dbReference type="SUPFAM" id="SSF47823">
    <property type="entry name" value="lambda integrase-like, N-terminal domain"/>
    <property type="match status" value="1"/>
</dbReference>
<evidence type="ECO:0000259" key="7">
    <source>
        <dbReference type="PROSITE" id="PS51900"/>
    </source>
</evidence>
<evidence type="ECO:0000256" key="1">
    <source>
        <dbReference type="ARBA" id="ARBA00022829"/>
    </source>
</evidence>
<gene>
    <name evidence="8" type="ORF">DKT77_14165</name>
</gene>
<dbReference type="GO" id="GO:0003677">
    <property type="term" value="F:DNA binding"/>
    <property type="evidence" value="ECO:0007669"/>
    <property type="project" value="UniProtKB-UniRule"/>
</dbReference>
<accession>A0A2V2L9P6</accession>
<dbReference type="InterPro" id="IPR002104">
    <property type="entry name" value="Integrase_catalytic"/>
</dbReference>
<dbReference type="Proteomes" id="UP000245680">
    <property type="component" value="Unassembled WGS sequence"/>
</dbReference>
<dbReference type="Gene3D" id="1.10.443.10">
    <property type="entry name" value="Intergrase catalytic core"/>
    <property type="match status" value="1"/>
</dbReference>
<dbReference type="GO" id="GO:0015074">
    <property type="term" value="P:DNA integration"/>
    <property type="evidence" value="ECO:0007669"/>
    <property type="project" value="UniProtKB-KW"/>
</dbReference>
<dbReference type="PANTHER" id="PTHR30349:SF81">
    <property type="entry name" value="TYROSINE RECOMBINASE XERC"/>
    <property type="match status" value="1"/>
</dbReference>
<organism evidence="8 9">
    <name type="scientific">Meridianimarinicoccus roseus</name>
    <dbReference type="NCBI Taxonomy" id="2072018"/>
    <lineage>
        <taxon>Bacteria</taxon>
        <taxon>Pseudomonadati</taxon>
        <taxon>Pseudomonadota</taxon>
        <taxon>Alphaproteobacteria</taxon>
        <taxon>Rhodobacterales</taxon>
        <taxon>Paracoccaceae</taxon>
        <taxon>Meridianimarinicoccus</taxon>
    </lineage>
</organism>
<keyword evidence="4" id="KW-0233">DNA recombination</keyword>
<evidence type="ECO:0000256" key="3">
    <source>
        <dbReference type="ARBA" id="ARBA00023125"/>
    </source>
</evidence>
<feature type="domain" description="Core-binding (CB)" evidence="7">
    <location>
        <begin position="16"/>
        <end position="135"/>
    </location>
</feature>
<evidence type="ECO:0000259" key="6">
    <source>
        <dbReference type="PROSITE" id="PS51898"/>
    </source>
</evidence>
<comment type="caution">
    <text evidence="8">The sequence shown here is derived from an EMBL/GenBank/DDBJ whole genome shotgun (WGS) entry which is preliminary data.</text>
</comment>
<dbReference type="PROSITE" id="PS51898">
    <property type="entry name" value="TYR_RECOMBINASE"/>
    <property type="match status" value="1"/>
</dbReference>
<evidence type="ECO:0000313" key="9">
    <source>
        <dbReference type="Proteomes" id="UP000245680"/>
    </source>
</evidence>
<dbReference type="InterPro" id="IPR011010">
    <property type="entry name" value="DNA_brk_join_enz"/>
</dbReference>
<proteinExistence type="predicted"/>
<name>A0A2V2L9P6_9RHOB</name>
<dbReference type="GO" id="GO:0007059">
    <property type="term" value="P:chromosome segregation"/>
    <property type="evidence" value="ECO:0007669"/>
    <property type="project" value="UniProtKB-KW"/>
</dbReference>
<evidence type="ECO:0000313" key="8">
    <source>
        <dbReference type="EMBL" id="PWR01952.1"/>
    </source>
</evidence>
<evidence type="ECO:0000256" key="5">
    <source>
        <dbReference type="PROSITE-ProRule" id="PRU01248"/>
    </source>
</evidence>
<keyword evidence="9" id="KW-1185">Reference proteome</keyword>
<protein>
    <submittedName>
        <fullName evidence="8">Integrase</fullName>
    </submittedName>
</protein>
<dbReference type="InterPro" id="IPR050090">
    <property type="entry name" value="Tyrosine_recombinase_XerCD"/>
</dbReference>
<evidence type="ECO:0000256" key="2">
    <source>
        <dbReference type="ARBA" id="ARBA00022908"/>
    </source>
</evidence>
<sequence length="382" mass="41085">MTAPARPPAFGLQPSGADGALTQADLDTLSHLLRAGMGANSLRALRSDLDYLEAWSRACTGAALAWPPERDTILRFIAHHLWDPAQRRRAADHGMPARVDAALRAGGHLRAPGPHAPATVRRRLSSWRSLCKWRAAGDPFGDPVVRRTLAAAVRAADRPRQRKSERVVDGALMGRLMEHLSPLCAPTPFARRDLERDRLAALRDRAMLAIAFASGGRRRSEISDLMVSALEDQPPVPDAAGGADLPSLALHLGRTKTTDADEGAVAHVTGAPVRFLRAWRAAARIAEGPVFRRIDRWGNVSGNGIGAQGLNAVLKARLAQIGEDPARFSAHGLRAGYITEALNRGLGVHEIMGQTQHRSVKTAMGYAAAQDGRVGRAARLME</sequence>
<dbReference type="GO" id="GO:0006310">
    <property type="term" value="P:DNA recombination"/>
    <property type="evidence" value="ECO:0007669"/>
    <property type="project" value="UniProtKB-KW"/>
</dbReference>
<evidence type="ECO:0000256" key="4">
    <source>
        <dbReference type="ARBA" id="ARBA00023172"/>
    </source>
</evidence>
<dbReference type="AlphaFoldDB" id="A0A2V2L9P6"/>
<dbReference type="EMBL" id="QGKU01000045">
    <property type="protein sequence ID" value="PWR01952.1"/>
    <property type="molecule type" value="Genomic_DNA"/>
</dbReference>
<dbReference type="RefSeq" id="WP_109812342.1">
    <property type="nucleotide sequence ID" value="NZ_QGKU01000045.1"/>
</dbReference>
<keyword evidence="2" id="KW-0229">DNA integration</keyword>
<dbReference type="InterPro" id="IPR013762">
    <property type="entry name" value="Integrase-like_cat_sf"/>
</dbReference>
<reference evidence="8 9" key="1">
    <citation type="submission" date="2018-05" db="EMBL/GenBank/DDBJ databases">
        <title>Rhodobacteraceae gen. nov., sp. nov. isolated from sea water.</title>
        <authorList>
            <person name="Ren Y."/>
        </authorList>
    </citation>
    <scope>NUCLEOTIDE SEQUENCE [LARGE SCALE GENOMIC DNA]</scope>
    <source>
        <strain evidence="8 9">TG-679</strain>
    </source>
</reference>
<feature type="domain" description="Tyr recombinase" evidence="6">
    <location>
        <begin position="175"/>
        <end position="382"/>
    </location>
</feature>
<dbReference type="PANTHER" id="PTHR30349">
    <property type="entry name" value="PHAGE INTEGRASE-RELATED"/>
    <property type="match status" value="1"/>
</dbReference>
<dbReference type="Gene3D" id="1.10.150.130">
    <property type="match status" value="1"/>
</dbReference>